<dbReference type="Proteomes" id="UP000236291">
    <property type="component" value="Unassembled WGS sequence"/>
</dbReference>
<organism evidence="1 2">
    <name type="scientific">Trifolium pratense</name>
    <name type="common">Red clover</name>
    <dbReference type="NCBI Taxonomy" id="57577"/>
    <lineage>
        <taxon>Eukaryota</taxon>
        <taxon>Viridiplantae</taxon>
        <taxon>Streptophyta</taxon>
        <taxon>Embryophyta</taxon>
        <taxon>Tracheophyta</taxon>
        <taxon>Spermatophyta</taxon>
        <taxon>Magnoliopsida</taxon>
        <taxon>eudicotyledons</taxon>
        <taxon>Gunneridae</taxon>
        <taxon>Pentapetalae</taxon>
        <taxon>rosids</taxon>
        <taxon>fabids</taxon>
        <taxon>Fabales</taxon>
        <taxon>Fabaceae</taxon>
        <taxon>Papilionoideae</taxon>
        <taxon>50 kb inversion clade</taxon>
        <taxon>NPAAA clade</taxon>
        <taxon>Hologalegina</taxon>
        <taxon>IRL clade</taxon>
        <taxon>Trifolieae</taxon>
        <taxon>Trifolium</taxon>
    </lineage>
</organism>
<protein>
    <submittedName>
        <fullName evidence="1">Uncharacterized protein</fullName>
    </submittedName>
</protein>
<proteinExistence type="predicted"/>
<evidence type="ECO:0000313" key="2">
    <source>
        <dbReference type="Proteomes" id="UP000236291"/>
    </source>
</evidence>
<evidence type="ECO:0000313" key="1">
    <source>
        <dbReference type="EMBL" id="PNX61840.1"/>
    </source>
</evidence>
<accession>A0A2K3K6C2</accession>
<comment type="caution">
    <text evidence="1">The sequence shown here is derived from an EMBL/GenBank/DDBJ whole genome shotgun (WGS) entry which is preliminary data.</text>
</comment>
<reference evidence="1 2" key="2">
    <citation type="journal article" date="2017" name="Front. Plant Sci.">
        <title>Gene Classification and Mining of Molecular Markers Useful in Red Clover (Trifolium pratense) Breeding.</title>
        <authorList>
            <person name="Istvanek J."/>
            <person name="Dluhosova J."/>
            <person name="Dluhos P."/>
            <person name="Patkova L."/>
            <person name="Nedelnik J."/>
            <person name="Repkova J."/>
        </authorList>
    </citation>
    <scope>NUCLEOTIDE SEQUENCE [LARGE SCALE GENOMIC DNA]</scope>
    <source>
        <strain evidence="2">cv. Tatra</strain>
        <tissue evidence="1">Young leaves</tissue>
    </source>
</reference>
<gene>
    <name evidence="1" type="ORF">L195_g052663</name>
</gene>
<dbReference type="AlphaFoldDB" id="A0A2K3K6C2"/>
<feature type="non-terminal residue" evidence="1">
    <location>
        <position position="1"/>
    </location>
</feature>
<sequence>LGGPLRARFGLFALSEHKEVSLAEIRRLDWRVILGWGVGGVGWSWRRRLFAWEETLVVECCLLLVDVVLHVNVNVTNK</sequence>
<reference evidence="1 2" key="1">
    <citation type="journal article" date="2014" name="Am. J. Bot.">
        <title>Genome assembly and annotation for red clover (Trifolium pratense; Fabaceae).</title>
        <authorList>
            <person name="Istvanek J."/>
            <person name="Jaros M."/>
            <person name="Krenek A."/>
            <person name="Repkova J."/>
        </authorList>
    </citation>
    <scope>NUCLEOTIDE SEQUENCE [LARGE SCALE GENOMIC DNA]</scope>
    <source>
        <strain evidence="2">cv. Tatra</strain>
        <tissue evidence="1">Young leaves</tissue>
    </source>
</reference>
<name>A0A2K3K6C2_TRIPR</name>
<dbReference type="EMBL" id="ASHM01086236">
    <property type="protein sequence ID" value="PNX61840.1"/>
    <property type="molecule type" value="Genomic_DNA"/>
</dbReference>